<dbReference type="RefSeq" id="WP_242059686.1">
    <property type="nucleotide sequence ID" value="NZ_JAMDMH010000030.1"/>
</dbReference>
<dbReference type="PANTHER" id="PTHR43549">
    <property type="entry name" value="MULTIDRUG RESISTANCE PROTEIN YPNP-RELATED"/>
    <property type="match status" value="1"/>
</dbReference>
<reference evidence="8 9" key="1">
    <citation type="submission" date="2022-05" db="EMBL/GenBank/DDBJ databases">
        <title>Genome Sequencing of Bee-Associated Microbes.</title>
        <authorList>
            <person name="Dunlap C."/>
        </authorList>
    </citation>
    <scope>NUCLEOTIDE SEQUENCE [LARGE SCALE GENOMIC DNA]</scope>
    <source>
        <strain evidence="8 9">CBP-1093</strain>
    </source>
</reference>
<dbReference type="Proteomes" id="UP001527057">
    <property type="component" value="Unassembled WGS sequence"/>
</dbReference>
<sequence length="409" mass="47101">MPNSNRKRSATKSVMKKMLWFTIPIWASMMVNSLLGITDFLFLSSISNHYMSVVGLAYVPFNFLISLLVGVGIEANRTKAKGEKIHFLHIFIWTCVISSLITLTASIFSKYFLFFTWGSQYYQEVNTYFGILTIAIIPTSILFICTGLLRGSGQPHITLYFSGICVVFNLIFDFLFITYQIFGDPLIGCAAATVVADTLTVLSYFYYLRKKGIFYSGEKMDVSKFFKNAFTNSLEKIFSVSTLQLVSSFFLVKIDIIYSAIYFALERFMQPVHLYAHSHFEWIIYSRSKKIRTPVFIYLAYFILCLSLSVFFIYYLNMNSTAMIYTAIYLSYIILFFIQRTIVAEFFVHEKGKIVNYIILMKNLLFIATLIILVKYDKLSLITFGVANLSYLIIENIVLIIIKTKNTVE</sequence>
<feature type="transmembrane region" description="Helical" evidence="7">
    <location>
        <begin position="49"/>
        <end position="73"/>
    </location>
</feature>
<comment type="subcellular location">
    <subcellularLocation>
        <location evidence="1">Cell membrane</location>
        <topology evidence="1">Multi-pass membrane protein</topology>
    </subcellularLocation>
</comment>
<evidence type="ECO:0000256" key="1">
    <source>
        <dbReference type="ARBA" id="ARBA00004651"/>
    </source>
</evidence>
<evidence type="ECO:0000313" key="9">
    <source>
        <dbReference type="Proteomes" id="UP001527057"/>
    </source>
</evidence>
<keyword evidence="2" id="KW-0813">Transport</keyword>
<keyword evidence="9" id="KW-1185">Reference proteome</keyword>
<dbReference type="EMBL" id="JAMDMH010000030">
    <property type="protein sequence ID" value="MCY9576747.1"/>
    <property type="molecule type" value="Genomic_DNA"/>
</dbReference>
<keyword evidence="6 7" id="KW-0472">Membrane</keyword>
<accession>A0ABT4F3W1</accession>
<dbReference type="InterPro" id="IPR052031">
    <property type="entry name" value="Membrane_Transporter-Flippase"/>
</dbReference>
<evidence type="ECO:0000256" key="4">
    <source>
        <dbReference type="ARBA" id="ARBA00022692"/>
    </source>
</evidence>
<dbReference type="InterPro" id="IPR002528">
    <property type="entry name" value="MATE_fam"/>
</dbReference>
<feature type="transmembrane region" description="Helical" evidence="7">
    <location>
        <begin position="157"/>
        <end position="179"/>
    </location>
</feature>
<proteinExistence type="predicted"/>
<organism evidence="8 9">
    <name type="scientific">Bacillus xiamenensis</name>
    <dbReference type="NCBI Taxonomy" id="1178537"/>
    <lineage>
        <taxon>Bacteria</taxon>
        <taxon>Bacillati</taxon>
        <taxon>Bacillota</taxon>
        <taxon>Bacilli</taxon>
        <taxon>Bacillales</taxon>
        <taxon>Bacillaceae</taxon>
        <taxon>Bacillus</taxon>
    </lineage>
</organism>
<evidence type="ECO:0000256" key="2">
    <source>
        <dbReference type="ARBA" id="ARBA00022448"/>
    </source>
</evidence>
<feature type="transmembrane region" description="Helical" evidence="7">
    <location>
        <begin position="128"/>
        <end position="150"/>
    </location>
</feature>
<keyword evidence="4 7" id="KW-0812">Transmembrane</keyword>
<evidence type="ECO:0000313" key="8">
    <source>
        <dbReference type="EMBL" id="MCY9576747.1"/>
    </source>
</evidence>
<evidence type="ECO:0000256" key="7">
    <source>
        <dbReference type="SAM" id="Phobius"/>
    </source>
</evidence>
<comment type="caution">
    <text evidence="8">The sequence shown here is derived from an EMBL/GenBank/DDBJ whole genome shotgun (WGS) entry which is preliminary data.</text>
</comment>
<name>A0ABT4F3W1_9BACI</name>
<dbReference type="PANTHER" id="PTHR43549:SF2">
    <property type="entry name" value="MULTIDRUG RESISTANCE PROTEIN NORM-RELATED"/>
    <property type="match status" value="1"/>
</dbReference>
<feature type="transmembrane region" description="Helical" evidence="7">
    <location>
        <begin position="322"/>
        <end position="342"/>
    </location>
</feature>
<gene>
    <name evidence="8" type="ORF">M5W27_13140</name>
</gene>
<protein>
    <submittedName>
        <fullName evidence="8">Polysaccharide biosynthesis C-terminal domain-containing protein</fullName>
    </submittedName>
</protein>
<feature type="transmembrane region" description="Helical" evidence="7">
    <location>
        <begin position="21"/>
        <end position="43"/>
    </location>
</feature>
<keyword evidence="3" id="KW-1003">Cell membrane</keyword>
<evidence type="ECO:0000256" key="3">
    <source>
        <dbReference type="ARBA" id="ARBA00022475"/>
    </source>
</evidence>
<feature type="transmembrane region" description="Helical" evidence="7">
    <location>
        <begin position="185"/>
        <end position="207"/>
    </location>
</feature>
<feature type="transmembrane region" description="Helical" evidence="7">
    <location>
        <begin position="295"/>
        <end position="316"/>
    </location>
</feature>
<evidence type="ECO:0000256" key="6">
    <source>
        <dbReference type="ARBA" id="ARBA00023136"/>
    </source>
</evidence>
<feature type="transmembrane region" description="Helical" evidence="7">
    <location>
        <begin position="380"/>
        <end position="402"/>
    </location>
</feature>
<keyword evidence="5 7" id="KW-1133">Transmembrane helix</keyword>
<feature type="transmembrane region" description="Helical" evidence="7">
    <location>
        <begin position="85"/>
        <end position="108"/>
    </location>
</feature>
<dbReference type="Pfam" id="PF01554">
    <property type="entry name" value="MatE"/>
    <property type="match status" value="1"/>
</dbReference>
<feature type="transmembrane region" description="Helical" evidence="7">
    <location>
        <begin position="354"/>
        <end position="374"/>
    </location>
</feature>
<evidence type="ECO:0000256" key="5">
    <source>
        <dbReference type="ARBA" id="ARBA00022989"/>
    </source>
</evidence>